<comment type="function">
    <text evidence="7">Catalyzes the hydrolytic deamination of adenine to hypoxanthine. Plays an important role in the purine salvage pathway and in nitrogen catabolism.</text>
</comment>
<evidence type="ECO:0000256" key="1">
    <source>
        <dbReference type="ARBA" id="ARBA00022490"/>
    </source>
</evidence>
<evidence type="ECO:0000256" key="6">
    <source>
        <dbReference type="ARBA" id="ARBA00023242"/>
    </source>
</evidence>
<dbReference type="GO" id="GO:0005829">
    <property type="term" value="C:cytosol"/>
    <property type="evidence" value="ECO:0007669"/>
    <property type="project" value="TreeGrafter"/>
</dbReference>
<evidence type="ECO:0000256" key="2">
    <source>
        <dbReference type="ARBA" id="ARBA00022723"/>
    </source>
</evidence>
<keyword evidence="1 7" id="KW-0963">Cytoplasm</keyword>
<protein>
    <recommendedName>
        <fullName evidence="7">Adenine deaminase</fullName>
        <shortName evidence="7">ADE</shortName>
        <ecNumber evidence="7">3.5.4.2</ecNumber>
    </recommendedName>
    <alternativeName>
        <fullName evidence="7">Adenine aminohydrolase</fullName>
        <shortName evidence="7">AAH</shortName>
    </alternativeName>
</protein>
<comment type="cofactor">
    <cofactor evidence="7">
        <name>Zn(2+)</name>
        <dbReference type="ChEBI" id="CHEBI:29105"/>
    </cofactor>
    <text evidence="7">Binds 1 zinc ion per subunit.</text>
</comment>
<dbReference type="EC" id="3.5.4.2" evidence="7"/>
<evidence type="ECO:0000256" key="7">
    <source>
        <dbReference type="HAMAP-Rule" id="MF_03145"/>
    </source>
</evidence>
<dbReference type="GO" id="GO:0009168">
    <property type="term" value="P:purine ribonucleoside monophosphate biosynthetic process"/>
    <property type="evidence" value="ECO:0007669"/>
    <property type="project" value="InterPro"/>
</dbReference>
<dbReference type="PROSITE" id="PS00485">
    <property type="entry name" value="A_DEAMINASE"/>
    <property type="match status" value="1"/>
</dbReference>
<dbReference type="GO" id="GO:0005634">
    <property type="term" value="C:nucleus"/>
    <property type="evidence" value="ECO:0007669"/>
    <property type="project" value="UniProtKB-SubCell"/>
</dbReference>
<dbReference type="EMBL" id="KZ613777">
    <property type="protein sequence ID" value="PMD63943.1"/>
    <property type="molecule type" value="Genomic_DNA"/>
</dbReference>
<feature type="binding site" evidence="7">
    <location>
        <position position="19"/>
    </location>
    <ligand>
        <name>Zn(2+)</name>
        <dbReference type="ChEBI" id="CHEBI:29105"/>
        <note>catalytic</note>
    </ligand>
</feature>
<dbReference type="InterPro" id="IPR032466">
    <property type="entry name" value="Metal_Hydrolase"/>
</dbReference>
<keyword evidence="5 7" id="KW-0546">Nucleotide metabolism</keyword>
<comment type="similarity">
    <text evidence="7">Belongs to the metallo-dependent hydrolases superfamily. Adenosine and AMP deaminases family. Adenine deaminase type 2 subfamily.</text>
</comment>
<comment type="catalytic activity">
    <reaction evidence="7">
        <text>adenine + H2O + H(+) = hypoxanthine + NH4(+)</text>
        <dbReference type="Rhea" id="RHEA:23688"/>
        <dbReference type="ChEBI" id="CHEBI:15377"/>
        <dbReference type="ChEBI" id="CHEBI:15378"/>
        <dbReference type="ChEBI" id="CHEBI:16708"/>
        <dbReference type="ChEBI" id="CHEBI:17368"/>
        <dbReference type="ChEBI" id="CHEBI:28938"/>
        <dbReference type="EC" id="3.5.4.2"/>
    </reaction>
</comment>
<dbReference type="FunFam" id="3.20.20.140:FF:000039">
    <property type="entry name" value="Adenine deaminase"/>
    <property type="match status" value="1"/>
</dbReference>
<keyword evidence="10" id="KW-1185">Reference proteome</keyword>
<dbReference type="FunCoup" id="A0A2J6TLP1">
    <property type="interactions" value="609"/>
</dbReference>
<dbReference type="STRING" id="1095630.A0A2J6TLP1"/>
<dbReference type="PANTHER" id="PTHR43114">
    <property type="entry name" value="ADENINE DEAMINASE"/>
    <property type="match status" value="1"/>
</dbReference>
<feature type="binding site" evidence="7">
    <location>
        <position position="211"/>
    </location>
    <ligand>
        <name>Zn(2+)</name>
        <dbReference type="ChEBI" id="CHEBI:29105"/>
        <note>catalytic</note>
    </ligand>
</feature>
<dbReference type="Proteomes" id="UP000235371">
    <property type="component" value="Unassembled WGS sequence"/>
</dbReference>
<feature type="binding site" evidence="7">
    <location>
        <position position="21"/>
    </location>
    <ligand>
        <name>Zn(2+)</name>
        <dbReference type="ChEBI" id="CHEBI:29105"/>
        <note>catalytic</note>
    </ligand>
</feature>
<dbReference type="GO" id="GO:0009117">
    <property type="term" value="P:nucleotide metabolic process"/>
    <property type="evidence" value="ECO:0007669"/>
    <property type="project" value="UniProtKB-KW"/>
</dbReference>
<proteinExistence type="inferred from homology"/>
<dbReference type="HAMAP" id="MF_01962">
    <property type="entry name" value="Adenine_deaminase"/>
    <property type="match status" value="1"/>
</dbReference>
<comment type="subcellular location">
    <subcellularLocation>
        <location evidence="7">Cytoplasm</location>
    </subcellularLocation>
    <subcellularLocation>
        <location evidence="7">Nucleus</location>
    </subcellularLocation>
</comment>
<evidence type="ECO:0000313" key="10">
    <source>
        <dbReference type="Proteomes" id="UP000235371"/>
    </source>
</evidence>
<evidence type="ECO:0000256" key="4">
    <source>
        <dbReference type="ARBA" id="ARBA00022833"/>
    </source>
</evidence>
<evidence type="ECO:0000313" key="9">
    <source>
        <dbReference type="EMBL" id="PMD63943.1"/>
    </source>
</evidence>
<dbReference type="OrthoDB" id="272271at2759"/>
<dbReference type="InterPro" id="IPR001365">
    <property type="entry name" value="A_deaminase_dom"/>
</dbReference>
<accession>A0A2J6TLP1</accession>
<feature type="site" description="Important for catalytic activity" evidence="7">
    <location>
        <position position="235"/>
    </location>
</feature>
<name>A0A2J6TLP1_9HELO</name>
<dbReference type="GO" id="GO:0006146">
    <property type="term" value="P:adenine catabolic process"/>
    <property type="evidence" value="ECO:0007669"/>
    <property type="project" value="UniProtKB-UniRule"/>
</dbReference>
<dbReference type="InterPro" id="IPR006650">
    <property type="entry name" value="A/AMP_deam_AS"/>
</dbReference>
<keyword evidence="4 7" id="KW-0862">Zinc</keyword>
<dbReference type="InterPro" id="IPR028892">
    <property type="entry name" value="ADE"/>
</dbReference>
<dbReference type="NCBIfam" id="TIGR01430">
    <property type="entry name" value="aden_deam"/>
    <property type="match status" value="1"/>
</dbReference>
<dbReference type="InParanoid" id="A0A2J6TLP1"/>
<organism evidence="9 10">
    <name type="scientific">Hyaloscypha bicolor E</name>
    <dbReference type="NCBI Taxonomy" id="1095630"/>
    <lineage>
        <taxon>Eukaryota</taxon>
        <taxon>Fungi</taxon>
        <taxon>Dikarya</taxon>
        <taxon>Ascomycota</taxon>
        <taxon>Pezizomycotina</taxon>
        <taxon>Leotiomycetes</taxon>
        <taxon>Helotiales</taxon>
        <taxon>Hyaloscyphaceae</taxon>
        <taxon>Hyaloscypha</taxon>
        <taxon>Hyaloscypha bicolor</taxon>
    </lineage>
</organism>
<dbReference type="PANTHER" id="PTHR43114:SF6">
    <property type="entry name" value="ADENINE DEAMINASE"/>
    <property type="match status" value="1"/>
</dbReference>
<dbReference type="GO" id="GO:0043103">
    <property type="term" value="P:hypoxanthine salvage"/>
    <property type="evidence" value="ECO:0007669"/>
    <property type="project" value="UniProtKB-UniRule"/>
</dbReference>
<dbReference type="InterPro" id="IPR006330">
    <property type="entry name" value="Ado/ade_deaminase"/>
</dbReference>
<dbReference type="AlphaFoldDB" id="A0A2J6TLP1"/>
<dbReference type="Gene3D" id="3.20.20.140">
    <property type="entry name" value="Metal-dependent hydrolases"/>
    <property type="match status" value="1"/>
</dbReference>
<keyword evidence="3 7" id="KW-0378">Hydrolase</keyword>
<feature type="binding site" evidence="7">
    <location>
        <position position="292"/>
    </location>
    <ligand>
        <name>Zn(2+)</name>
        <dbReference type="ChEBI" id="CHEBI:29105"/>
        <note>catalytic</note>
    </ligand>
</feature>
<sequence length="356" mass="39371">MCKSPIHQALHALPKCEHHLHIEGSLSPSLLFRLAELNKVPLPNPDIDPSFASVAALEERYLHFTSLNDFLHYYFIGMSVLITAADFESLAYEYFTRAHADGVLHAEIFFDPQAHTHRGIAYKTVVEGLAAAQNRAEKEFGLTSKLILCFLRHMSEADADVAYQEAVALGHFSNGTVAGIGLDSSEVGFAPEIFREVYASAKAAGIRRTAHAGEEGDSTYISRALDICHTERIDHGIRLVDDEALLKRVAKDKTLITMCPLSNVRLRCVSKVADLPVRKFLDKGVRFSINSDDPAYFGGYILDNYCAVQEAFGLSLGEWKGIAEGAVEGSWCDEERKKALFSKVKEWAEKHQGVVA</sequence>
<gene>
    <name evidence="7" type="primary">AAH1</name>
    <name evidence="9" type="ORF">K444DRAFT_609532</name>
</gene>
<reference evidence="9 10" key="1">
    <citation type="submission" date="2016-04" db="EMBL/GenBank/DDBJ databases">
        <title>A degradative enzymes factory behind the ericoid mycorrhizal symbiosis.</title>
        <authorList>
            <consortium name="DOE Joint Genome Institute"/>
            <person name="Martino E."/>
            <person name="Morin E."/>
            <person name="Grelet G."/>
            <person name="Kuo A."/>
            <person name="Kohler A."/>
            <person name="Daghino S."/>
            <person name="Barry K."/>
            <person name="Choi C."/>
            <person name="Cichocki N."/>
            <person name="Clum A."/>
            <person name="Copeland A."/>
            <person name="Hainaut M."/>
            <person name="Haridas S."/>
            <person name="Labutti K."/>
            <person name="Lindquist E."/>
            <person name="Lipzen A."/>
            <person name="Khouja H.-R."/>
            <person name="Murat C."/>
            <person name="Ohm R."/>
            <person name="Olson A."/>
            <person name="Spatafora J."/>
            <person name="Veneault-Fourrey C."/>
            <person name="Henrissat B."/>
            <person name="Grigoriev I."/>
            <person name="Martin F."/>
            <person name="Perotto S."/>
        </authorList>
    </citation>
    <scope>NUCLEOTIDE SEQUENCE [LARGE SCALE GENOMIC DNA]</scope>
    <source>
        <strain evidence="9 10">E</strain>
    </source>
</reference>
<feature type="active site" description="Proton donor" evidence="7">
    <location>
        <position position="214"/>
    </location>
</feature>
<dbReference type="GO" id="GO:0000034">
    <property type="term" value="F:adenine deaminase activity"/>
    <property type="evidence" value="ECO:0007669"/>
    <property type="project" value="UniProtKB-UniRule"/>
</dbReference>
<dbReference type="SUPFAM" id="SSF51556">
    <property type="entry name" value="Metallo-dependent hydrolases"/>
    <property type="match status" value="1"/>
</dbReference>
<evidence type="ECO:0000259" key="8">
    <source>
        <dbReference type="Pfam" id="PF00962"/>
    </source>
</evidence>
<evidence type="ECO:0000256" key="3">
    <source>
        <dbReference type="ARBA" id="ARBA00022801"/>
    </source>
</evidence>
<dbReference type="CDD" id="cd01320">
    <property type="entry name" value="ADA"/>
    <property type="match status" value="1"/>
</dbReference>
<keyword evidence="6 7" id="KW-0539">Nucleus</keyword>
<keyword evidence="2 7" id="KW-0479">Metal-binding</keyword>
<dbReference type="Pfam" id="PF00962">
    <property type="entry name" value="A_deaminase"/>
    <property type="match status" value="1"/>
</dbReference>
<feature type="domain" description="Adenosine deaminase" evidence="8">
    <location>
        <begin position="14"/>
        <end position="347"/>
    </location>
</feature>
<evidence type="ECO:0000256" key="5">
    <source>
        <dbReference type="ARBA" id="ARBA00023080"/>
    </source>
</evidence>
<dbReference type="GO" id="GO:0008270">
    <property type="term" value="F:zinc ion binding"/>
    <property type="evidence" value="ECO:0007669"/>
    <property type="project" value="UniProtKB-UniRule"/>
</dbReference>
<feature type="binding site" evidence="7">
    <location>
        <position position="293"/>
    </location>
    <ligand>
        <name>substrate</name>
    </ligand>
</feature>